<gene>
    <name evidence="1" type="ORF">GCM10014713_65110</name>
</gene>
<organism evidence="1 2">
    <name type="scientific">Streptomyces purpureus</name>
    <dbReference type="NCBI Taxonomy" id="1951"/>
    <lineage>
        <taxon>Bacteria</taxon>
        <taxon>Bacillati</taxon>
        <taxon>Actinomycetota</taxon>
        <taxon>Actinomycetes</taxon>
        <taxon>Kitasatosporales</taxon>
        <taxon>Streptomycetaceae</taxon>
        <taxon>Streptomyces</taxon>
    </lineage>
</organism>
<accession>A0A918LWA0</accession>
<sequence length="214" mass="23166">MGFTGAWAITSHTDNVIAVLAPRLLPAMRADRARPDAQRRWQEWRRAPLPAYETWYASENSPHGPAADSAAVESFRELTAPGPHVDEVCDGTADPAFYVVDDVWDGQSDAGMFISVHSKEYAVSALFHAVGPDRAALLPGWCGNFLLTSAQVAAFLPHVERALSFSAAERTLADSQDWLSYSKGEESVLDGPLRVWRAAAHSGHGLCGVALHLS</sequence>
<evidence type="ECO:0000313" key="1">
    <source>
        <dbReference type="EMBL" id="GGT62707.1"/>
    </source>
</evidence>
<dbReference type="Proteomes" id="UP000619486">
    <property type="component" value="Unassembled WGS sequence"/>
</dbReference>
<dbReference type="AlphaFoldDB" id="A0A918LWA0"/>
<dbReference type="EMBL" id="BMQQ01000042">
    <property type="protein sequence ID" value="GGT62707.1"/>
    <property type="molecule type" value="Genomic_DNA"/>
</dbReference>
<reference evidence="1" key="1">
    <citation type="journal article" date="2014" name="Int. J. Syst. Evol. Microbiol.">
        <title>Complete genome sequence of Corynebacterium casei LMG S-19264T (=DSM 44701T), isolated from a smear-ripened cheese.</title>
        <authorList>
            <consortium name="US DOE Joint Genome Institute (JGI-PGF)"/>
            <person name="Walter F."/>
            <person name="Albersmeier A."/>
            <person name="Kalinowski J."/>
            <person name="Ruckert C."/>
        </authorList>
    </citation>
    <scope>NUCLEOTIDE SEQUENCE</scope>
    <source>
        <strain evidence="1">JCM 3172</strain>
    </source>
</reference>
<proteinExistence type="predicted"/>
<evidence type="ECO:0000313" key="2">
    <source>
        <dbReference type="Proteomes" id="UP000619486"/>
    </source>
</evidence>
<dbReference type="RefSeq" id="WP_019891852.1">
    <property type="nucleotide sequence ID" value="NZ_BMQQ01000042.1"/>
</dbReference>
<reference evidence="1" key="2">
    <citation type="submission" date="2020-09" db="EMBL/GenBank/DDBJ databases">
        <authorList>
            <person name="Sun Q."/>
            <person name="Ohkuma M."/>
        </authorList>
    </citation>
    <scope>NUCLEOTIDE SEQUENCE</scope>
    <source>
        <strain evidence="1">JCM 3172</strain>
    </source>
</reference>
<name>A0A918LWA0_9ACTN</name>
<comment type="caution">
    <text evidence="1">The sequence shown here is derived from an EMBL/GenBank/DDBJ whole genome shotgun (WGS) entry which is preliminary data.</text>
</comment>
<protein>
    <submittedName>
        <fullName evidence="1">Uncharacterized protein</fullName>
    </submittedName>
</protein>
<keyword evidence="2" id="KW-1185">Reference proteome</keyword>